<dbReference type="PRINTS" id="PR00458">
    <property type="entry name" value="PEROXIDASE"/>
</dbReference>
<reference evidence="21" key="2">
    <citation type="submission" date="2018-10" db="UniProtKB">
        <authorList>
            <consortium name="EnsemblPlants"/>
        </authorList>
    </citation>
    <scope>IDENTIFICATION</scope>
</reference>
<feature type="binding site" evidence="16">
    <location>
        <position position="258"/>
    </location>
    <ligand>
        <name>Ca(2+)</name>
        <dbReference type="ChEBI" id="CHEBI:29108"/>
        <label>2</label>
    </ligand>
</feature>
<dbReference type="InterPro" id="IPR010255">
    <property type="entry name" value="Haem_peroxidase_sf"/>
</dbReference>
<feature type="disulfide bond" evidence="18">
    <location>
        <begin position="138"/>
        <end position="326"/>
    </location>
</feature>
<dbReference type="InterPro" id="IPR000823">
    <property type="entry name" value="Peroxidase_pln"/>
</dbReference>
<organism evidence="21">
    <name type="scientific">Triticum aestivum</name>
    <name type="common">Wheat</name>
    <dbReference type="NCBI Taxonomy" id="4565"/>
    <lineage>
        <taxon>Eukaryota</taxon>
        <taxon>Viridiplantae</taxon>
        <taxon>Streptophyta</taxon>
        <taxon>Embryophyta</taxon>
        <taxon>Tracheophyta</taxon>
        <taxon>Spermatophyta</taxon>
        <taxon>Magnoliopsida</taxon>
        <taxon>Liliopsida</taxon>
        <taxon>Poales</taxon>
        <taxon>Poaceae</taxon>
        <taxon>BOP clade</taxon>
        <taxon>Pooideae</taxon>
        <taxon>Triticodae</taxon>
        <taxon>Triticeae</taxon>
        <taxon>Triticinae</taxon>
        <taxon>Triticum</taxon>
    </lineage>
</organism>
<feature type="binding site" evidence="16">
    <location>
        <position position="92"/>
    </location>
    <ligand>
        <name>Ca(2+)</name>
        <dbReference type="ChEBI" id="CHEBI:29108"/>
        <label>1</label>
    </ligand>
</feature>
<evidence type="ECO:0000256" key="10">
    <source>
        <dbReference type="ARBA" id="ARBA00023180"/>
    </source>
</evidence>
<evidence type="ECO:0000256" key="16">
    <source>
        <dbReference type="PIRSR" id="PIRSR600823-3"/>
    </source>
</evidence>
<dbReference type="PROSITE" id="PS00436">
    <property type="entry name" value="PEROXIDASE_2"/>
    <property type="match status" value="1"/>
</dbReference>
<feature type="binding site" evidence="15">
    <location>
        <position position="181"/>
    </location>
    <ligand>
        <name>substrate</name>
    </ligand>
</feature>
<keyword evidence="6 16" id="KW-0106">Calcium</keyword>
<dbReference type="InterPro" id="IPR002016">
    <property type="entry name" value="Haem_peroxidase"/>
</dbReference>
<evidence type="ECO:0000256" key="1">
    <source>
        <dbReference type="ARBA" id="ARBA00000189"/>
    </source>
</evidence>
<dbReference type="STRING" id="4565.A0A3B6CH85"/>
<feature type="disulfide bond" evidence="18">
    <location>
        <begin position="218"/>
        <end position="239"/>
    </location>
</feature>
<dbReference type="OrthoDB" id="2113341at2759"/>
<dbReference type="EnsemblPlants" id="TraesCS2B02G615100.1">
    <property type="protein sequence ID" value="TraesCS2B02G615100.1"/>
    <property type="gene ID" value="TraesCS2B02G615100"/>
</dbReference>
<comment type="similarity">
    <text evidence="2">Belongs to the peroxidase family. Ascorbate peroxidase subfamily.</text>
</comment>
<proteinExistence type="inferred from homology"/>
<feature type="active site" description="Proton acceptor" evidence="14">
    <location>
        <position position="82"/>
    </location>
</feature>
<dbReference type="GO" id="GO:0006979">
    <property type="term" value="P:response to oxidative stress"/>
    <property type="evidence" value="ECO:0007669"/>
    <property type="project" value="UniProtKB-UniRule"/>
</dbReference>
<dbReference type="EC" id="1.11.1.7" evidence="19"/>
<evidence type="ECO:0000256" key="19">
    <source>
        <dbReference type="RuleBase" id="RU362060"/>
    </source>
</evidence>
<dbReference type="Gramene" id="TraesCS2B02G615100.1">
    <property type="protein sequence ID" value="TraesCS2B02G615100.1"/>
    <property type="gene ID" value="TraesCS2B02G615100"/>
</dbReference>
<evidence type="ECO:0000256" key="2">
    <source>
        <dbReference type="ARBA" id="ARBA00006873"/>
    </source>
</evidence>
<feature type="binding site" description="axial binding residue" evidence="16">
    <location>
        <position position="211"/>
    </location>
    <ligand>
        <name>heme b</name>
        <dbReference type="ChEBI" id="CHEBI:60344"/>
    </ligand>
    <ligandPart>
        <name>Fe</name>
        <dbReference type="ChEBI" id="CHEBI:18248"/>
    </ligandPart>
</feature>
<dbReference type="FunFam" id="1.10.520.10:FF:000009">
    <property type="entry name" value="Peroxidase"/>
    <property type="match status" value="1"/>
</dbReference>
<dbReference type="PANTHER" id="PTHR31517">
    <property type="match status" value="1"/>
</dbReference>
<dbReference type="InterPro" id="IPR019793">
    <property type="entry name" value="Peroxidases_heam-ligand_BS"/>
</dbReference>
<evidence type="ECO:0000256" key="15">
    <source>
        <dbReference type="PIRSR" id="PIRSR600823-2"/>
    </source>
</evidence>
<keyword evidence="19" id="KW-0732">Signal</keyword>
<evidence type="ECO:0000256" key="17">
    <source>
        <dbReference type="PIRSR" id="PIRSR600823-4"/>
    </source>
</evidence>
<evidence type="ECO:0000256" key="14">
    <source>
        <dbReference type="PIRSR" id="PIRSR600823-1"/>
    </source>
</evidence>
<feature type="signal peptide" evidence="19">
    <location>
        <begin position="1"/>
        <end position="25"/>
    </location>
</feature>
<keyword evidence="3 19" id="KW-0575">Peroxidase</keyword>
<evidence type="ECO:0000256" key="3">
    <source>
        <dbReference type="ARBA" id="ARBA00022559"/>
    </source>
</evidence>
<keyword evidence="12 19" id="KW-0376">Hydrogen peroxide</keyword>
<feature type="binding site" evidence="16">
    <location>
        <position position="104"/>
    </location>
    <ligand>
        <name>Ca(2+)</name>
        <dbReference type="ChEBI" id="CHEBI:29108"/>
        <label>1</label>
    </ligand>
</feature>
<dbReference type="GO" id="GO:0042744">
    <property type="term" value="P:hydrogen peroxide catabolic process"/>
    <property type="evidence" value="ECO:0007669"/>
    <property type="project" value="UniProtKB-KW"/>
</dbReference>
<gene>
    <name evidence="21" type="primary">LOC123042913</name>
</gene>
<dbReference type="GO" id="GO:0020037">
    <property type="term" value="F:heme binding"/>
    <property type="evidence" value="ECO:0007669"/>
    <property type="project" value="UniProtKB-UniRule"/>
</dbReference>
<dbReference type="SMR" id="A0A3B6CH85"/>
<comment type="catalytic activity">
    <reaction evidence="1 19">
        <text>2 a phenolic donor + H2O2 = 2 a phenolic radical donor + 2 H2O</text>
        <dbReference type="Rhea" id="RHEA:56136"/>
        <dbReference type="ChEBI" id="CHEBI:15377"/>
        <dbReference type="ChEBI" id="CHEBI:16240"/>
        <dbReference type="ChEBI" id="CHEBI:139520"/>
        <dbReference type="ChEBI" id="CHEBI:139521"/>
        <dbReference type="EC" id="1.11.1.7"/>
    </reaction>
</comment>
<dbReference type="GO" id="GO:0005576">
    <property type="term" value="C:extracellular region"/>
    <property type="evidence" value="ECO:0007669"/>
    <property type="project" value="UniProtKB-SubCell"/>
</dbReference>
<name>A0A3B6CH85_WHEAT</name>
<keyword evidence="9 18" id="KW-1015">Disulfide bond</keyword>
<comment type="subcellular location">
    <subcellularLocation>
        <location evidence="19">Secreted</location>
    </subcellularLocation>
</comment>
<evidence type="ECO:0000259" key="20">
    <source>
        <dbReference type="PROSITE" id="PS50873"/>
    </source>
</evidence>
<dbReference type="PROSITE" id="PS00435">
    <property type="entry name" value="PEROXIDASE_1"/>
    <property type="match status" value="1"/>
</dbReference>
<dbReference type="GeneID" id="123042913"/>
<feature type="binding site" evidence="16">
    <location>
        <position position="253"/>
    </location>
    <ligand>
        <name>Ca(2+)</name>
        <dbReference type="ChEBI" id="CHEBI:29108"/>
        <label>2</label>
    </ligand>
</feature>
<dbReference type="PRINTS" id="PR00461">
    <property type="entry name" value="PLPEROXIDASE"/>
</dbReference>
<evidence type="ECO:0000313" key="21">
    <source>
        <dbReference type="EnsemblPlants" id="TraesCS2B02G615100.1"/>
    </source>
</evidence>
<evidence type="ECO:0000313" key="22">
    <source>
        <dbReference type="Proteomes" id="UP000019116"/>
    </source>
</evidence>
<dbReference type="PANTHER" id="PTHR31517:SF51">
    <property type="entry name" value="PEROXIDASE 55"/>
    <property type="match status" value="1"/>
</dbReference>
<dbReference type="Gene3D" id="1.10.420.10">
    <property type="entry name" value="Peroxidase, domain 2"/>
    <property type="match status" value="1"/>
</dbReference>
<dbReference type="OMA" id="DNCPRSG"/>
<feature type="binding site" evidence="16">
    <location>
        <position position="250"/>
    </location>
    <ligand>
        <name>Ca(2+)</name>
        <dbReference type="ChEBI" id="CHEBI:29108"/>
        <label>2</label>
    </ligand>
</feature>
<dbReference type="GO" id="GO:0006950">
    <property type="term" value="P:response to stress"/>
    <property type="evidence" value="ECO:0000318"/>
    <property type="project" value="GO_Central"/>
</dbReference>
<reference evidence="21" key="1">
    <citation type="submission" date="2018-08" db="EMBL/GenBank/DDBJ databases">
        <authorList>
            <person name="Rossello M."/>
        </authorList>
    </citation>
    <scope>NUCLEOTIDE SEQUENCE [LARGE SCALE GENOMIC DNA]</scope>
    <source>
        <strain evidence="21">cv. Chinese Spring</strain>
    </source>
</reference>
<dbReference type="GO" id="GO:0004601">
    <property type="term" value="F:peroxidase activity"/>
    <property type="evidence" value="ECO:0000318"/>
    <property type="project" value="GO_Central"/>
</dbReference>
<evidence type="ECO:0000256" key="12">
    <source>
        <dbReference type="ARBA" id="ARBA00023324"/>
    </source>
</evidence>
<keyword evidence="22" id="KW-1185">Reference proteome</keyword>
<dbReference type="Gramene" id="TraesCS2B03G1540400.1">
    <property type="protein sequence ID" value="TraesCS2B03G1540400.1.CDS"/>
    <property type="gene ID" value="TraesCS2B03G1540400"/>
</dbReference>
<keyword evidence="4 19" id="KW-0349">Heme</keyword>
<feature type="site" description="Transition state stabilizer" evidence="17">
    <location>
        <position position="78"/>
    </location>
</feature>
<evidence type="ECO:0000256" key="18">
    <source>
        <dbReference type="PIRSR" id="PIRSR600823-5"/>
    </source>
</evidence>
<dbReference type="Gene3D" id="1.10.520.10">
    <property type="match status" value="1"/>
</dbReference>
<dbReference type="GO" id="GO:0140825">
    <property type="term" value="F:lactoperoxidase activity"/>
    <property type="evidence" value="ECO:0007669"/>
    <property type="project" value="UniProtKB-EC"/>
</dbReference>
<evidence type="ECO:0000256" key="7">
    <source>
        <dbReference type="ARBA" id="ARBA00023002"/>
    </source>
</evidence>
<keyword evidence="11" id="KW-0873">Pyrrolidone carboxylic acid</keyword>
<feature type="chain" id="PRO_5043075774" description="Peroxidase" evidence="19">
    <location>
        <begin position="26"/>
        <end position="345"/>
    </location>
</feature>
<evidence type="ECO:0000256" key="13">
    <source>
        <dbReference type="ARBA" id="ARBA00056385"/>
    </source>
</evidence>
<evidence type="ECO:0000256" key="9">
    <source>
        <dbReference type="ARBA" id="ARBA00023157"/>
    </source>
</evidence>
<feature type="binding site" evidence="16">
    <location>
        <position position="212"/>
    </location>
    <ligand>
        <name>Ca(2+)</name>
        <dbReference type="ChEBI" id="CHEBI:29108"/>
        <label>2</label>
    </ligand>
</feature>
<protein>
    <recommendedName>
        <fullName evidence="19">Peroxidase</fullName>
        <ecNumber evidence="19">1.11.1.7</ecNumber>
    </recommendedName>
</protein>
<evidence type="ECO:0000256" key="6">
    <source>
        <dbReference type="ARBA" id="ARBA00022837"/>
    </source>
</evidence>
<dbReference type="AlphaFoldDB" id="A0A3B6CH85"/>
<keyword evidence="7 19" id="KW-0560">Oxidoreductase</keyword>
<dbReference type="Proteomes" id="UP000019116">
    <property type="component" value="Chromosome 2B"/>
</dbReference>
<accession>A0A3B6CH85</accession>
<evidence type="ECO:0000256" key="11">
    <source>
        <dbReference type="ARBA" id="ARBA00023283"/>
    </source>
</evidence>
<comment type="cofactor">
    <cofactor evidence="16 19">
        <name>heme b</name>
        <dbReference type="ChEBI" id="CHEBI:60344"/>
    </cofactor>
    <text evidence="16 19">Binds 1 heme b (iron(II)-protoporphyrin IX) group per subunit.</text>
</comment>
<comment type="cofactor">
    <cofactor evidence="16 19">
        <name>Ca(2+)</name>
        <dbReference type="ChEBI" id="CHEBI:29108"/>
    </cofactor>
    <text evidence="16 19">Binds 2 calcium ions per subunit.</text>
</comment>
<dbReference type="InterPro" id="IPR019794">
    <property type="entry name" value="Peroxidases_AS"/>
</dbReference>
<feature type="domain" description="Plant heme peroxidase family profile" evidence="20">
    <location>
        <begin position="44"/>
        <end position="330"/>
    </location>
</feature>
<comment type="function">
    <text evidence="13">Involved in defense response to powdery meldew fungus.</text>
</comment>
<keyword evidence="19" id="KW-0964">Secreted</keyword>
<comment type="function">
    <text evidence="19">Removal of H(2)O(2), oxidation of toxic reductants, biosynthesis and degradation of lignin, suberization, auxin catabolism, response to environmental stresses such as wounding, pathogen attack and oxidative stress.</text>
</comment>
<feature type="disulfide bond" evidence="18">
    <location>
        <begin position="84"/>
        <end position="89"/>
    </location>
</feature>
<comment type="similarity">
    <text evidence="19">Belongs to the peroxidase family. Classical plant (class III) peroxidase subfamily.</text>
</comment>
<dbReference type="Gramene" id="TraesNOR2B03G01091700.1">
    <property type="protein sequence ID" value="TraesNOR2B03G01091700.1"/>
    <property type="gene ID" value="TraesNOR2B03G01091700"/>
</dbReference>
<evidence type="ECO:0000256" key="5">
    <source>
        <dbReference type="ARBA" id="ARBA00022723"/>
    </source>
</evidence>
<dbReference type="GO" id="GO:0046872">
    <property type="term" value="F:metal ion binding"/>
    <property type="evidence" value="ECO:0007669"/>
    <property type="project" value="UniProtKB-UniRule"/>
</dbReference>
<dbReference type="RefSeq" id="XP_044321203.1">
    <property type="nucleotide sequence ID" value="XM_044465268.1"/>
</dbReference>
<keyword evidence="10" id="KW-0325">Glycoprotein</keyword>
<evidence type="ECO:0000256" key="8">
    <source>
        <dbReference type="ARBA" id="ARBA00023004"/>
    </source>
</evidence>
<dbReference type="SUPFAM" id="SSF48113">
    <property type="entry name" value="Heme-dependent peroxidases"/>
    <property type="match status" value="1"/>
</dbReference>
<sequence length="345" mass="37973">MASSGAMVLAMVVLLAAVLVSPAAAAAAAEFISMPTDDVGDHSYGVHATFCPDLERIVRDKVVDARRNDIGVVAGLLRIFFHDCFPNGCDASLLLETSHLYSSERDLPQNKGLHEGALQLIQRIRDAVRDAKCTDVSCADITMLATRDALMMSGAPRYDVHLGRKDSKRPASFAEVRRFLPARDAKIKDLIRVFEDRGFNKGDLVALSGAHTIGKATCPSLEFRTGEPAWFVKAIKDNCPRSGDKKHILDVTTPDVFDNKYYGNLLLGLGVLGTDMELLQHQETRFFVESWAKDEHLGWFHGHFAAAMKKMADLPVDPDGEYRDNCFRPKSFVRNLTADGFSASA</sequence>
<dbReference type="PROSITE" id="PS50873">
    <property type="entry name" value="PEROXIDASE_4"/>
    <property type="match status" value="1"/>
</dbReference>
<keyword evidence="5 16" id="KW-0479">Metal-binding</keyword>
<feature type="binding site" evidence="16">
    <location>
        <position position="88"/>
    </location>
    <ligand>
        <name>Ca(2+)</name>
        <dbReference type="ChEBI" id="CHEBI:29108"/>
        <label>1</label>
    </ligand>
</feature>
<evidence type="ECO:0000256" key="4">
    <source>
        <dbReference type="ARBA" id="ARBA00022617"/>
    </source>
</evidence>
<feature type="binding site" evidence="16">
    <location>
        <position position="83"/>
    </location>
    <ligand>
        <name>Ca(2+)</name>
        <dbReference type="ChEBI" id="CHEBI:29108"/>
        <label>1</label>
    </ligand>
</feature>
<dbReference type="GO" id="GO:0009505">
    <property type="term" value="C:plant-type cell wall"/>
    <property type="evidence" value="ECO:0000318"/>
    <property type="project" value="GO_Central"/>
</dbReference>
<dbReference type="FunFam" id="1.10.420.10:FF:000001">
    <property type="entry name" value="Peroxidase"/>
    <property type="match status" value="1"/>
</dbReference>
<keyword evidence="8 16" id="KW-0408">Iron</keyword>
<feature type="binding site" evidence="16">
    <location>
        <position position="90"/>
    </location>
    <ligand>
        <name>Ca(2+)</name>
        <dbReference type="ChEBI" id="CHEBI:29108"/>
        <label>1</label>
    </ligand>
</feature>
<dbReference type="Pfam" id="PF00141">
    <property type="entry name" value="peroxidase"/>
    <property type="match status" value="1"/>
</dbReference>